<sequence length="136" mass="15621">MMLWAFWFLSGEIQVEWDGMFRGQAKLRVWWASRSLEKSQCCYCCAVIPAADPTSECQVITISLMDVDRCCRVESVTPVHGNLNWILIVFIGNVPPPLFLEKNYCLVIEDKKFQIERLNASGRISFNLVSGYQPPR</sequence>
<protein>
    <submittedName>
        <fullName evidence="2">Uncharacterized protein</fullName>
    </submittedName>
</protein>
<keyword evidence="3" id="KW-1185">Reference proteome</keyword>
<feature type="chain" id="PRO_5025601472" evidence="1">
    <location>
        <begin position="18"/>
        <end position="136"/>
    </location>
</feature>
<proteinExistence type="predicted"/>
<evidence type="ECO:0000313" key="2">
    <source>
        <dbReference type="EMBL" id="KAF2002215.1"/>
    </source>
</evidence>
<organism evidence="2 3">
    <name type="scientific">Amniculicola lignicola CBS 123094</name>
    <dbReference type="NCBI Taxonomy" id="1392246"/>
    <lineage>
        <taxon>Eukaryota</taxon>
        <taxon>Fungi</taxon>
        <taxon>Dikarya</taxon>
        <taxon>Ascomycota</taxon>
        <taxon>Pezizomycotina</taxon>
        <taxon>Dothideomycetes</taxon>
        <taxon>Pleosporomycetidae</taxon>
        <taxon>Pleosporales</taxon>
        <taxon>Amniculicolaceae</taxon>
        <taxon>Amniculicola</taxon>
    </lineage>
</organism>
<gene>
    <name evidence="2" type="ORF">P154DRAFT_142597</name>
</gene>
<dbReference type="AlphaFoldDB" id="A0A6A5WT26"/>
<name>A0A6A5WT26_9PLEO</name>
<evidence type="ECO:0000256" key="1">
    <source>
        <dbReference type="SAM" id="SignalP"/>
    </source>
</evidence>
<evidence type="ECO:0000313" key="3">
    <source>
        <dbReference type="Proteomes" id="UP000799779"/>
    </source>
</evidence>
<feature type="signal peptide" evidence="1">
    <location>
        <begin position="1"/>
        <end position="17"/>
    </location>
</feature>
<accession>A0A6A5WT26</accession>
<keyword evidence="1" id="KW-0732">Signal</keyword>
<reference evidence="2" key="1">
    <citation type="journal article" date="2020" name="Stud. Mycol.">
        <title>101 Dothideomycetes genomes: a test case for predicting lifestyles and emergence of pathogens.</title>
        <authorList>
            <person name="Haridas S."/>
            <person name="Albert R."/>
            <person name="Binder M."/>
            <person name="Bloem J."/>
            <person name="Labutti K."/>
            <person name="Salamov A."/>
            <person name="Andreopoulos B."/>
            <person name="Baker S."/>
            <person name="Barry K."/>
            <person name="Bills G."/>
            <person name="Bluhm B."/>
            <person name="Cannon C."/>
            <person name="Castanera R."/>
            <person name="Culley D."/>
            <person name="Daum C."/>
            <person name="Ezra D."/>
            <person name="Gonzalez J."/>
            <person name="Henrissat B."/>
            <person name="Kuo A."/>
            <person name="Liang C."/>
            <person name="Lipzen A."/>
            <person name="Lutzoni F."/>
            <person name="Magnuson J."/>
            <person name="Mondo S."/>
            <person name="Nolan M."/>
            <person name="Ohm R."/>
            <person name="Pangilinan J."/>
            <person name="Park H.-J."/>
            <person name="Ramirez L."/>
            <person name="Alfaro M."/>
            <person name="Sun H."/>
            <person name="Tritt A."/>
            <person name="Yoshinaga Y."/>
            <person name="Zwiers L.-H."/>
            <person name="Turgeon B."/>
            <person name="Goodwin S."/>
            <person name="Spatafora J."/>
            <person name="Crous P."/>
            <person name="Grigoriev I."/>
        </authorList>
    </citation>
    <scope>NUCLEOTIDE SEQUENCE</scope>
    <source>
        <strain evidence="2">CBS 123094</strain>
    </source>
</reference>
<dbReference type="EMBL" id="ML977578">
    <property type="protein sequence ID" value="KAF2002215.1"/>
    <property type="molecule type" value="Genomic_DNA"/>
</dbReference>
<dbReference type="Proteomes" id="UP000799779">
    <property type="component" value="Unassembled WGS sequence"/>
</dbReference>